<keyword evidence="5 12" id="KW-1133">Transmembrane helix</keyword>
<evidence type="ECO:0000256" key="7">
    <source>
        <dbReference type="ARBA" id="ARBA00023065"/>
    </source>
</evidence>
<keyword evidence="14" id="KW-1185">Reference proteome</keyword>
<comment type="subcellular location">
    <subcellularLocation>
        <location evidence="1 12">Cell membrane</location>
        <topology evidence="1 12">Multi-pass membrane protein</topology>
    </subcellularLocation>
</comment>
<protein>
    <recommendedName>
        <fullName evidence="12">Fluoride-specific ion channel FluC</fullName>
    </recommendedName>
</protein>
<keyword evidence="9 12" id="KW-0407">Ion channel</keyword>
<dbReference type="GO" id="GO:0140114">
    <property type="term" value="P:cellular detoxification of fluoride"/>
    <property type="evidence" value="ECO:0007669"/>
    <property type="project" value="UniProtKB-UniRule"/>
</dbReference>
<evidence type="ECO:0000256" key="3">
    <source>
        <dbReference type="ARBA" id="ARBA00022519"/>
    </source>
</evidence>
<dbReference type="Pfam" id="PF02537">
    <property type="entry name" value="CRCB"/>
    <property type="match status" value="1"/>
</dbReference>
<dbReference type="Proteomes" id="UP000523196">
    <property type="component" value="Unassembled WGS sequence"/>
</dbReference>
<feature type="binding site" evidence="12">
    <location>
        <position position="77"/>
    </location>
    <ligand>
        <name>Na(+)</name>
        <dbReference type="ChEBI" id="CHEBI:29101"/>
        <note>structural</note>
    </ligand>
</feature>
<organism evidence="13 14">
    <name type="scientific">Marilutibacter spongiae</name>
    <dbReference type="NCBI Taxonomy" id="2025720"/>
    <lineage>
        <taxon>Bacteria</taxon>
        <taxon>Pseudomonadati</taxon>
        <taxon>Pseudomonadota</taxon>
        <taxon>Gammaproteobacteria</taxon>
        <taxon>Lysobacterales</taxon>
        <taxon>Lysobacteraceae</taxon>
        <taxon>Marilutibacter</taxon>
    </lineage>
</organism>
<evidence type="ECO:0000256" key="10">
    <source>
        <dbReference type="ARBA" id="ARBA00035120"/>
    </source>
</evidence>
<feature type="transmembrane region" description="Helical" evidence="12">
    <location>
        <begin position="34"/>
        <end position="56"/>
    </location>
</feature>
<dbReference type="NCBIfam" id="TIGR00494">
    <property type="entry name" value="crcB"/>
    <property type="match status" value="1"/>
</dbReference>
<dbReference type="AlphaFoldDB" id="A0A7W3TJ63"/>
<dbReference type="GO" id="GO:0005886">
    <property type="term" value="C:plasma membrane"/>
    <property type="evidence" value="ECO:0007669"/>
    <property type="project" value="UniProtKB-SubCell"/>
</dbReference>
<dbReference type="HAMAP" id="MF_00454">
    <property type="entry name" value="FluC"/>
    <property type="match status" value="1"/>
</dbReference>
<comment type="caution">
    <text evidence="13">The sequence shown here is derived from an EMBL/GenBank/DDBJ whole genome shotgun (WGS) entry which is preliminary data.</text>
</comment>
<keyword evidence="4 12" id="KW-0812">Transmembrane</keyword>
<proteinExistence type="inferred from homology"/>
<feature type="binding site" evidence="12">
    <location>
        <position position="74"/>
    </location>
    <ligand>
        <name>Na(+)</name>
        <dbReference type="ChEBI" id="CHEBI:29101"/>
        <note>structural</note>
    </ligand>
</feature>
<dbReference type="GO" id="GO:0046872">
    <property type="term" value="F:metal ion binding"/>
    <property type="evidence" value="ECO:0007669"/>
    <property type="project" value="UniProtKB-KW"/>
</dbReference>
<sequence length="132" mass="13394">MVSAVAIFLGAGLGALSRWGLGLALNPVFPSLPLGTLAANVLGGLLMGVAMALFAHFETLSPAIRLAVTTGFLGGLTTFSTFSAETVDQFMRGEPGWACLTIASHLMASLAATFVGIMLVRWAAGLPAGAVS</sequence>
<keyword evidence="3" id="KW-0997">Cell inner membrane</keyword>
<evidence type="ECO:0000256" key="6">
    <source>
        <dbReference type="ARBA" id="ARBA00023053"/>
    </source>
</evidence>
<keyword evidence="7 12" id="KW-0406">Ion transport</keyword>
<accession>A0A7W3TJ63</accession>
<evidence type="ECO:0000256" key="2">
    <source>
        <dbReference type="ARBA" id="ARBA00022475"/>
    </source>
</evidence>
<dbReference type="PANTHER" id="PTHR28259:SF1">
    <property type="entry name" value="FLUORIDE EXPORT PROTEIN 1-RELATED"/>
    <property type="match status" value="1"/>
</dbReference>
<evidence type="ECO:0000256" key="8">
    <source>
        <dbReference type="ARBA" id="ARBA00023136"/>
    </source>
</evidence>
<evidence type="ECO:0000256" key="5">
    <source>
        <dbReference type="ARBA" id="ARBA00022989"/>
    </source>
</evidence>
<keyword evidence="8 12" id="KW-0472">Membrane</keyword>
<dbReference type="PANTHER" id="PTHR28259">
    <property type="entry name" value="FLUORIDE EXPORT PROTEIN 1-RELATED"/>
    <property type="match status" value="1"/>
</dbReference>
<evidence type="ECO:0000313" key="14">
    <source>
        <dbReference type="Proteomes" id="UP000523196"/>
    </source>
</evidence>
<evidence type="ECO:0000256" key="11">
    <source>
        <dbReference type="ARBA" id="ARBA00035585"/>
    </source>
</evidence>
<keyword evidence="12" id="KW-0813">Transport</keyword>
<evidence type="ECO:0000256" key="4">
    <source>
        <dbReference type="ARBA" id="ARBA00022692"/>
    </source>
</evidence>
<keyword evidence="12" id="KW-0479">Metal-binding</keyword>
<comment type="similarity">
    <text evidence="10 12">Belongs to the fluoride channel Fluc/FEX (TC 1.A.43) family.</text>
</comment>
<keyword evidence="6 12" id="KW-0915">Sodium</keyword>
<gene>
    <name evidence="12 13" type="primary">crcB</name>
    <name evidence="12" type="synonym">fluC</name>
    <name evidence="13" type="ORF">H4F98_01730</name>
</gene>
<comment type="activity regulation">
    <text evidence="12">Na(+) is not transported, but it plays an essential structural role and its presence is essential for fluoride channel function.</text>
</comment>
<evidence type="ECO:0000313" key="13">
    <source>
        <dbReference type="EMBL" id="MBB1059287.1"/>
    </source>
</evidence>
<evidence type="ECO:0000256" key="12">
    <source>
        <dbReference type="HAMAP-Rule" id="MF_00454"/>
    </source>
</evidence>
<feature type="transmembrane region" description="Helical" evidence="12">
    <location>
        <begin position="102"/>
        <end position="124"/>
    </location>
</feature>
<name>A0A7W3TJ63_9GAMM</name>
<dbReference type="EMBL" id="JACHTF010000002">
    <property type="protein sequence ID" value="MBB1059287.1"/>
    <property type="molecule type" value="Genomic_DNA"/>
</dbReference>
<comment type="function">
    <text evidence="12">Fluoride-specific ion channel. Important for reducing fluoride concentration in the cell, thus reducing its toxicity.</text>
</comment>
<dbReference type="InterPro" id="IPR003691">
    <property type="entry name" value="FluC"/>
</dbReference>
<evidence type="ECO:0000256" key="9">
    <source>
        <dbReference type="ARBA" id="ARBA00023303"/>
    </source>
</evidence>
<feature type="transmembrane region" description="Helical" evidence="12">
    <location>
        <begin position="63"/>
        <end position="82"/>
    </location>
</feature>
<dbReference type="RefSeq" id="WP_182685205.1">
    <property type="nucleotide sequence ID" value="NZ_JACHTF010000002.1"/>
</dbReference>
<evidence type="ECO:0000256" key="1">
    <source>
        <dbReference type="ARBA" id="ARBA00004651"/>
    </source>
</evidence>
<keyword evidence="2 12" id="KW-1003">Cell membrane</keyword>
<reference evidence="13 14" key="1">
    <citation type="submission" date="2020-08" db="EMBL/GenBank/DDBJ databases">
        <authorList>
            <person name="Xu S."/>
            <person name="Li A."/>
        </authorList>
    </citation>
    <scope>NUCLEOTIDE SEQUENCE [LARGE SCALE GENOMIC DNA]</scope>
    <source>
        <strain evidence="13 14">119BY6-57</strain>
    </source>
</reference>
<comment type="catalytic activity">
    <reaction evidence="11">
        <text>fluoride(in) = fluoride(out)</text>
        <dbReference type="Rhea" id="RHEA:76159"/>
        <dbReference type="ChEBI" id="CHEBI:17051"/>
    </reaction>
    <physiologicalReaction direction="left-to-right" evidence="11">
        <dbReference type="Rhea" id="RHEA:76160"/>
    </physiologicalReaction>
</comment>
<dbReference type="GO" id="GO:0062054">
    <property type="term" value="F:fluoride channel activity"/>
    <property type="evidence" value="ECO:0007669"/>
    <property type="project" value="UniProtKB-UniRule"/>
</dbReference>
<dbReference type="NCBIfam" id="NF010792">
    <property type="entry name" value="PRK14196.1"/>
    <property type="match status" value="1"/>
</dbReference>